<evidence type="ECO:0000259" key="4">
    <source>
        <dbReference type="PROSITE" id="PS01124"/>
    </source>
</evidence>
<dbReference type="InterPro" id="IPR018062">
    <property type="entry name" value="HTH_AraC-typ_CS"/>
</dbReference>
<dbReference type="PROSITE" id="PS00041">
    <property type="entry name" value="HTH_ARAC_FAMILY_1"/>
    <property type="match status" value="1"/>
</dbReference>
<name>A0A1T4LJM9_9LACT</name>
<dbReference type="STRING" id="1121925.SAMN02746011_01106"/>
<dbReference type="PANTHER" id="PTHR43280:SF27">
    <property type="entry name" value="TRANSCRIPTIONAL REGULATOR MTLR"/>
    <property type="match status" value="1"/>
</dbReference>
<keyword evidence="3" id="KW-0804">Transcription</keyword>
<dbReference type="SUPFAM" id="SSF46689">
    <property type="entry name" value="Homeodomain-like"/>
    <property type="match status" value="1"/>
</dbReference>
<dbReference type="InterPro" id="IPR009057">
    <property type="entry name" value="Homeodomain-like_sf"/>
</dbReference>
<evidence type="ECO:0000313" key="6">
    <source>
        <dbReference type="Proteomes" id="UP000189941"/>
    </source>
</evidence>
<evidence type="ECO:0000256" key="2">
    <source>
        <dbReference type="ARBA" id="ARBA00023125"/>
    </source>
</evidence>
<keyword evidence="6" id="KW-1185">Reference proteome</keyword>
<dbReference type="InterPro" id="IPR014710">
    <property type="entry name" value="RmlC-like_jellyroll"/>
</dbReference>
<organism evidence="5 6">
    <name type="scientific">Globicatella sulfidifaciens DSM 15739</name>
    <dbReference type="NCBI Taxonomy" id="1121925"/>
    <lineage>
        <taxon>Bacteria</taxon>
        <taxon>Bacillati</taxon>
        <taxon>Bacillota</taxon>
        <taxon>Bacilli</taxon>
        <taxon>Lactobacillales</taxon>
        <taxon>Aerococcaceae</taxon>
        <taxon>Globicatella</taxon>
    </lineage>
</organism>
<dbReference type="GO" id="GO:0003700">
    <property type="term" value="F:DNA-binding transcription factor activity"/>
    <property type="evidence" value="ECO:0007669"/>
    <property type="project" value="InterPro"/>
</dbReference>
<dbReference type="OrthoDB" id="342399at2"/>
<dbReference type="PROSITE" id="PS01124">
    <property type="entry name" value="HTH_ARAC_FAMILY_2"/>
    <property type="match status" value="1"/>
</dbReference>
<evidence type="ECO:0000256" key="3">
    <source>
        <dbReference type="ARBA" id="ARBA00023163"/>
    </source>
</evidence>
<dbReference type="InterPro" id="IPR018060">
    <property type="entry name" value="HTH_AraC"/>
</dbReference>
<reference evidence="6" key="1">
    <citation type="submission" date="2017-02" db="EMBL/GenBank/DDBJ databases">
        <authorList>
            <person name="Varghese N."/>
            <person name="Submissions S."/>
        </authorList>
    </citation>
    <scope>NUCLEOTIDE SEQUENCE [LARGE SCALE GENOMIC DNA]</scope>
    <source>
        <strain evidence="6">DSM 15739</strain>
    </source>
</reference>
<dbReference type="GO" id="GO:0043565">
    <property type="term" value="F:sequence-specific DNA binding"/>
    <property type="evidence" value="ECO:0007669"/>
    <property type="project" value="InterPro"/>
</dbReference>
<keyword evidence="2 5" id="KW-0238">DNA-binding</keyword>
<keyword evidence="1" id="KW-0805">Transcription regulation</keyword>
<dbReference type="InterPro" id="IPR037923">
    <property type="entry name" value="HTH-like"/>
</dbReference>
<dbReference type="Gene3D" id="1.10.10.60">
    <property type="entry name" value="Homeodomain-like"/>
    <property type="match status" value="2"/>
</dbReference>
<dbReference type="SMART" id="SM00342">
    <property type="entry name" value="HTH_ARAC"/>
    <property type="match status" value="1"/>
</dbReference>
<gene>
    <name evidence="5" type="ORF">SAMN02746011_01106</name>
</gene>
<dbReference type="RefSeq" id="WP_078755861.1">
    <property type="nucleotide sequence ID" value="NZ_FUWO01000008.1"/>
</dbReference>
<dbReference type="Gene3D" id="2.60.120.10">
    <property type="entry name" value="Jelly Rolls"/>
    <property type="match status" value="1"/>
</dbReference>
<dbReference type="Pfam" id="PF12833">
    <property type="entry name" value="HTH_18"/>
    <property type="match status" value="1"/>
</dbReference>
<evidence type="ECO:0000313" key="5">
    <source>
        <dbReference type="EMBL" id="SJZ54953.1"/>
    </source>
</evidence>
<dbReference type="SUPFAM" id="SSF51215">
    <property type="entry name" value="Regulatory protein AraC"/>
    <property type="match status" value="1"/>
</dbReference>
<sequence>MTGLENYHFGQEMQHREYHPTDLDFEKHIHRSFELWFCEYGEFQISIDDHIYTLKTNQMLLILPFQSHGVQSFVKNQGHIWIFSPEYIVDFFQQVQGKKFAYPIIQLSENDVSDLMDKLFQNDSIFSHKWALYQILSLYEKHTDLIDSQLKDSITEKIASWFSENFDKNKTLSDLSEDIGYSNDYLSKIISSTFESNFSHIMNQHRINRACYLLSNSSYPITEISNLAGFQNVRTFNRNFSKMMDITPREYRNSTFNLEHTNAKTDFYTEAFLRTNQIKGK</sequence>
<protein>
    <submittedName>
        <fullName evidence="5">AraC-type DNA-binding protein</fullName>
    </submittedName>
</protein>
<dbReference type="EMBL" id="FUWO01000008">
    <property type="protein sequence ID" value="SJZ54953.1"/>
    <property type="molecule type" value="Genomic_DNA"/>
</dbReference>
<feature type="domain" description="HTH araC/xylS-type" evidence="4">
    <location>
        <begin position="156"/>
        <end position="254"/>
    </location>
</feature>
<evidence type="ECO:0000256" key="1">
    <source>
        <dbReference type="ARBA" id="ARBA00023015"/>
    </source>
</evidence>
<dbReference type="InterPro" id="IPR003313">
    <property type="entry name" value="AraC-bd"/>
</dbReference>
<proteinExistence type="predicted"/>
<dbReference type="AlphaFoldDB" id="A0A1T4LJM9"/>
<dbReference type="Proteomes" id="UP000189941">
    <property type="component" value="Unassembled WGS sequence"/>
</dbReference>
<dbReference type="Pfam" id="PF02311">
    <property type="entry name" value="AraC_binding"/>
    <property type="match status" value="1"/>
</dbReference>
<dbReference type="PANTHER" id="PTHR43280">
    <property type="entry name" value="ARAC-FAMILY TRANSCRIPTIONAL REGULATOR"/>
    <property type="match status" value="1"/>
</dbReference>
<accession>A0A1T4LJM9</accession>